<feature type="transmembrane region" description="Helical" evidence="1">
    <location>
        <begin position="37"/>
        <end position="56"/>
    </location>
</feature>
<keyword evidence="1" id="KW-0812">Transmembrane</keyword>
<proteinExistence type="predicted"/>
<dbReference type="Proteomes" id="UP000326557">
    <property type="component" value="Unassembled WGS sequence"/>
</dbReference>
<evidence type="ECO:0000313" key="3">
    <source>
        <dbReference type="Proteomes" id="UP000326557"/>
    </source>
</evidence>
<gene>
    <name evidence="2" type="ORF">PS704_00660</name>
</gene>
<organism evidence="2 3">
    <name type="scientific">Pseudomonas fluorescens</name>
    <dbReference type="NCBI Taxonomy" id="294"/>
    <lineage>
        <taxon>Bacteria</taxon>
        <taxon>Pseudomonadati</taxon>
        <taxon>Pseudomonadota</taxon>
        <taxon>Gammaproteobacteria</taxon>
        <taxon>Pseudomonadales</taxon>
        <taxon>Pseudomonadaceae</taxon>
        <taxon>Pseudomonas</taxon>
    </lineage>
</organism>
<dbReference type="EMBL" id="CABVHP010000001">
    <property type="protein sequence ID" value="VVN74604.1"/>
    <property type="molecule type" value="Genomic_DNA"/>
</dbReference>
<dbReference type="RefSeq" id="WP_150636339.1">
    <property type="nucleotide sequence ID" value="NZ_CABVHP010000001.1"/>
</dbReference>
<feature type="transmembrane region" description="Helical" evidence="1">
    <location>
        <begin position="6"/>
        <end position="25"/>
    </location>
</feature>
<reference evidence="2 3" key="1">
    <citation type="submission" date="2019-09" db="EMBL/GenBank/DDBJ databases">
        <authorList>
            <person name="Chandra G."/>
            <person name="Truman W A."/>
        </authorList>
    </citation>
    <scope>NUCLEOTIDE SEQUENCE [LARGE SCALE GENOMIC DNA]</scope>
    <source>
        <strain evidence="2">PS704</strain>
    </source>
</reference>
<keyword evidence="1" id="KW-0472">Membrane</keyword>
<protein>
    <submittedName>
        <fullName evidence="2">Uncharacterized protein</fullName>
    </submittedName>
</protein>
<evidence type="ECO:0000256" key="1">
    <source>
        <dbReference type="SAM" id="Phobius"/>
    </source>
</evidence>
<accession>A0A5E7AD38</accession>
<evidence type="ECO:0000313" key="2">
    <source>
        <dbReference type="EMBL" id="VVN74604.1"/>
    </source>
</evidence>
<keyword evidence="1" id="KW-1133">Transmembrane helix</keyword>
<name>A0A5E7AD38_PSEFL</name>
<sequence length="363" mass="40529">MVDAIKFIALIFSAILGVYGSFFTLKNSSNKISRHGWACIVGILVCASTSAVLQIVSDGEDEKKVVKLLEQNNQLLENANRNLTPLSPLILTISLRPDLALKTLAPFVAKLEQDQKKRLSGRYSNMKFGGSSFGTVFMPSAQTKSAAPFYESVCSQNVSVIFFKNSVDLDSFEYSISPDYQYDLMFEMYNPCSLYSVVLGKKSLVDLNKIGNINTVFLSGKLLDAHMEFNPVSIAGTDSRWQGAGNIVSVLDLLNSTMIIQLFNHSADIRDGYSADEVGELRRKTNLIEMKVKFPNGALLAFDEDNLVRHINKRGEPYYSFKFPSTMKELMKLTKYEPMKLIDKTGFSDAMKEKPGNKNHIDL</sequence>
<dbReference type="AlphaFoldDB" id="A0A5E7AD38"/>